<accession>A0A444WWA5</accession>
<name>A0A444WWA5_ARAHY</name>
<dbReference type="AlphaFoldDB" id="A0A444WWA5"/>
<dbReference type="Proteomes" id="UP000289738">
    <property type="component" value="Chromosome B10"/>
</dbReference>
<dbReference type="EMBL" id="SDMP01000020">
    <property type="protein sequence ID" value="RYQ81704.1"/>
    <property type="molecule type" value="Genomic_DNA"/>
</dbReference>
<protein>
    <submittedName>
        <fullName evidence="1">Uncharacterized protein</fullName>
    </submittedName>
</protein>
<comment type="caution">
    <text evidence="1">The sequence shown here is derived from an EMBL/GenBank/DDBJ whole genome shotgun (WGS) entry which is preliminary data.</text>
</comment>
<gene>
    <name evidence="1" type="ORF">Ahy_B10g100324</name>
</gene>
<evidence type="ECO:0000313" key="1">
    <source>
        <dbReference type="EMBL" id="RYQ81704.1"/>
    </source>
</evidence>
<reference evidence="1 2" key="1">
    <citation type="submission" date="2019-01" db="EMBL/GenBank/DDBJ databases">
        <title>Sequencing of cultivated peanut Arachis hypogaea provides insights into genome evolution and oil improvement.</title>
        <authorList>
            <person name="Chen X."/>
        </authorList>
    </citation>
    <scope>NUCLEOTIDE SEQUENCE [LARGE SCALE GENOMIC DNA]</scope>
    <source>
        <strain evidence="2">cv. Fuhuasheng</strain>
        <tissue evidence="1">Leaves</tissue>
    </source>
</reference>
<proteinExistence type="predicted"/>
<sequence length="87" mass="10223">MLRIMCALTSKDTSLNASWLIWTLENLVERLDRGSRILKHLPNYCTDHTPICLQPYATSIHNRNRQTFHFVVAWLSHPNFNNLVINF</sequence>
<keyword evidence="2" id="KW-1185">Reference proteome</keyword>
<organism evidence="1 2">
    <name type="scientific">Arachis hypogaea</name>
    <name type="common">Peanut</name>
    <dbReference type="NCBI Taxonomy" id="3818"/>
    <lineage>
        <taxon>Eukaryota</taxon>
        <taxon>Viridiplantae</taxon>
        <taxon>Streptophyta</taxon>
        <taxon>Embryophyta</taxon>
        <taxon>Tracheophyta</taxon>
        <taxon>Spermatophyta</taxon>
        <taxon>Magnoliopsida</taxon>
        <taxon>eudicotyledons</taxon>
        <taxon>Gunneridae</taxon>
        <taxon>Pentapetalae</taxon>
        <taxon>rosids</taxon>
        <taxon>fabids</taxon>
        <taxon>Fabales</taxon>
        <taxon>Fabaceae</taxon>
        <taxon>Papilionoideae</taxon>
        <taxon>50 kb inversion clade</taxon>
        <taxon>dalbergioids sensu lato</taxon>
        <taxon>Dalbergieae</taxon>
        <taxon>Pterocarpus clade</taxon>
        <taxon>Arachis</taxon>
    </lineage>
</organism>
<evidence type="ECO:0000313" key="2">
    <source>
        <dbReference type="Proteomes" id="UP000289738"/>
    </source>
</evidence>